<dbReference type="AlphaFoldDB" id="A0AAD4RBE3"/>
<proteinExistence type="predicted"/>
<keyword evidence="1" id="KW-0175">Coiled coil</keyword>
<gene>
    <name evidence="3" type="ORF">DdX_03543</name>
</gene>
<feature type="chain" id="PRO_5041951324" evidence="2">
    <location>
        <begin position="20"/>
        <end position="111"/>
    </location>
</feature>
<keyword evidence="2" id="KW-0732">Signal</keyword>
<dbReference type="Proteomes" id="UP001201812">
    <property type="component" value="Unassembled WGS sequence"/>
</dbReference>
<evidence type="ECO:0000256" key="2">
    <source>
        <dbReference type="SAM" id="SignalP"/>
    </source>
</evidence>
<organism evidence="3 4">
    <name type="scientific">Ditylenchus destructor</name>
    <dbReference type="NCBI Taxonomy" id="166010"/>
    <lineage>
        <taxon>Eukaryota</taxon>
        <taxon>Metazoa</taxon>
        <taxon>Ecdysozoa</taxon>
        <taxon>Nematoda</taxon>
        <taxon>Chromadorea</taxon>
        <taxon>Rhabditida</taxon>
        <taxon>Tylenchina</taxon>
        <taxon>Tylenchomorpha</taxon>
        <taxon>Sphaerularioidea</taxon>
        <taxon>Anguinidae</taxon>
        <taxon>Anguininae</taxon>
        <taxon>Ditylenchus</taxon>
    </lineage>
</organism>
<evidence type="ECO:0000313" key="3">
    <source>
        <dbReference type="EMBL" id="KAI1723385.1"/>
    </source>
</evidence>
<feature type="coiled-coil region" evidence="1">
    <location>
        <begin position="33"/>
        <end position="67"/>
    </location>
</feature>
<sequence>MSLAVSAFLASTLILVGNAYPTEILQEQNYPALEKLLSELQHNEENIKNLEVDQSQLQAKISKSKVELARRHNIVQSLEERQRLQIGDLHNQISALQRHISTLEDSNEEMR</sequence>
<comment type="caution">
    <text evidence="3">The sequence shown here is derived from an EMBL/GenBank/DDBJ whole genome shotgun (WGS) entry which is preliminary data.</text>
</comment>
<evidence type="ECO:0000313" key="4">
    <source>
        <dbReference type="Proteomes" id="UP001201812"/>
    </source>
</evidence>
<reference evidence="3" key="1">
    <citation type="submission" date="2022-01" db="EMBL/GenBank/DDBJ databases">
        <title>Genome Sequence Resource for Two Populations of Ditylenchus destructor, the Migratory Endoparasitic Phytonematode.</title>
        <authorList>
            <person name="Zhang H."/>
            <person name="Lin R."/>
            <person name="Xie B."/>
        </authorList>
    </citation>
    <scope>NUCLEOTIDE SEQUENCE</scope>
    <source>
        <strain evidence="3">BazhouSP</strain>
    </source>
</reference>
<dbReference type="EMBL" id="JAKKPZ010000003">
    <property type="protein sequence ID" value="KAI1723385.1"/>
    <property type="molecule type" value="Genomic_DNA"/>
</dbReference>
<keyword evidence="4" id="KW-1185">Reference proteome</keyword>
<evidence type="ECO:0000256" key="1">
    <source>
        <dbReference type="SAM" id="Coils"/>
    </source>
</evidence>
<name>A0AAD4RBE3_9BILA</name>
<accession>A0AAD4RBE3</accession>
<protein>
    <submittedName>
        <fullName evidence="3">Uncharacterized protein</fullName>
    </submittedName>
</protein>
<feature type="signal peptide" evidence="2">
    <location>
        <begin position="1"/>
        <end position="19"/>
    </location>
</feature>